<evidence type="ECO:0000313" key="3">
    <source>
        <dbReference type="Proteomes" id="UP001148838"/>
    </source>
</evidence>
<protein>
    <recommendedName>
        <fullName evidence="1">Ig-like domain-containing protein</fullName>
    </recommendedName>
</protein>
<keyword evidence="3" id="KW-1185">Reference proteome</keyword>
<evidence type="ECO:0000259" key="1">
    <source>
        <dbReference type="PROSITE" id="PS50835"/>
    </source>
</evidence>
<proteinExistence type="predicted"/>
<dbReference type="InterPro" id="IPR007110">
    <property type="entry name" value="Ig-like_dom"/>
</dbReference>
<evidence type="ECO:0000313" key="2">
    <source>
        <dbReference type="EMBL" id="KAJ4451684.1"/>
    </source>
</evidence>
<dbReference type="Proteomes" id="UP001148838">
    <property type="component" value="Unassembled WGS sequence"/>
</dbReference>
<dbReference type="PROSITE" id="PS50835">
    <property type="entry name" value="IG_LIKE"/>
    <property type="match status" value="1"/>
</dbReference>
<accession>A0ABQ8U247</accession>
<sequence>MSPGSSTESYPAFARIGLRENPGKNLNQVTCPDRDSNTGHLVSPPDALTVTPQIVNITWLGYIYVYMSFSIYHNQKSQGIISGERAGHYIVPPLPIHLRRYVLLRHCNYHLYADDLQCYISSRLDRINDAIDKLNEDIDSIVTWTKKFHLNINPGKTQAIILGKKRQTDAVKHLDISPVKSERGGISIDTERTEIQTTSKLTVAAVTYVDSGNYTCRPADAKPAAVMLIVLEERRDVTSAIYIVNLSTAQHQTEQNGH</sequence>
<name>A0ABQ8U247_PERAM</name>
<comment type="caution">
    <text evidence="2">The sequence shown here is derived from an EMBL/GenBank/DDBJ whole genome shotgun (WGS) entry which is preliminary data.</text>
</comment>
<reference evidence="2 3" key="1">
    <citation type="journal article" date="2022" name="Allergy">
        <title>Genome assembly and annotation of Periplaneta americana reveal a comprehensive cockroach allergen profile.</title>
        <authorList>
            <person name="Wang L."/>
            <person name="Xiong Q."/>
            <person name="Saelim N."/>
            <person name="Wang L."/>
            <person name="Nong W."/>
            <person name="Wan A.T."/>
            <person name="Shi M."/>
            <person name="Liu X."/>
            <person name="Cao Q."/>
            <person name="Hui J.H.L."/>
            <person name="Sookrung N."/>
            <person name="Leung T.F."/>
            <person name="Tungtrongchitr A."/>
            <person name="Tsui S.K.W."/>
        </authorList>
    </citation>
    <scope>NUCLEOTIDE SEQUENCE [LARGE SCALE GENOMIC DNA]</scope>
    <source>
        <strain evidence="2">PWHHKU_190912</strain>
    </source>
</reference>
<feature type="domain" description="Ig-like" evidence="1">
    <location>
        <begin position="116"/>
        <end position="227"/>
    </location>
</feature>
<dbReference type="EMBL" id="JAJSOF020000001">
    <property type="protein sequence ID" value="KAJ4451684.1"/>
    <property type="molecule type" value="Genomic_DNA"/>
</dbReference>
<gene>
    <name evidence="2" type="ORF">ANN_03154</name>
</gene>
<organism evidence="2 3">
    <name type="scientific">Periplaneta americana</name>
    <name type="common">American cockroach</name>
    <name type="synonym">Blatta americana</name>
    <dbReference type="NCBI Taxonomy" id="6978"/>
    <lineage>
        <taxon>Eukaryota</taxon>
        <taxon>Metazoa</taxon>
        <taxon>Ecdysozoa</taxon>
        <taxon>Arthropoda</taxon>
        <taxon>Hexapoda</taxon>
        <taxon>Insecta</taxon>
        <taxon>Pterygota</taxon>
        <taxon>Neoptera</taxon>
        <taxon>Polyneoptera</taxon>
        <taxon>Dictyoptera</taxon>
        <taxon>Blattodea</taxon>
        <taxon>Blattoidea</taxon>
        <taxon>Blattidae</taxon>
        <taxon>Blattinae</taxon>
        <taxon>Periplaneta</taxon>
    </lineage>
</organism>